<dbReference type="AlphaFoldDB" id="A0A8F9TTG1"/>
<evidence type="ECO:0000313" key="1">
    <source>
        <dbReference type="EMBL" id="QYM78736.1"/>
    </source>
</evidence>
<reference evidence="1" key="1">
    <citation type="submission" date="2021-08" db="EMBL/GenBank/DDBJ databases">
        <title>Genome of a novel bacterium of the phylum Verrucomicrobia, Oleiharenicola sp. KSB-15.</title>
        <authorList>
            <person name="Chung J.-H."/>
            <person name="Ahn J.-H."/>
            <person name="Yoon Y."/>
            <person name="Kim D.-Y."/>
            <person name="An S.-H."/>
            <person name="Park I."/>
            <person name="Yeon J."/>
        </authorList>
    </citation>
    <scope>NUCLEOTIDE SEQUENCE</scope>
    <source>
        <strain evidence="1">KSB-15</strain>
    </source>
</reference>
<protein>
    <submittedName>
        <fullName evidence="1">Uncharacterized protein</fullName>
    </submittedName>
</protein>
<gene>
    <name evidence="1" type="ORF">K0B96_15750</name>
</gene>
<keyword evidence="2" id="KW-1185">Reference proteome</keyword>
<organism evidence="1 2">
    <name type="scientific">Horticoccus luteus</name>
    <dbReference type="NCBI Taxonomy" id="2862869"/>
    <lineage>
        <taxon>Bacteria</taxon>
        <taxon>Pseudomonadati</taxon>
        <taxon>Verrucomicrobiota</taxon>
        <taxon>Opitutia</taxon>
        <taxon>Opitutales</taxon>
        <taxon>Opitutaceae</taxon>
        <taxon>Horticoccus</taxon>
    </lineage>
</organism>
<proteinExistence type="predicted"/>
<sequence length="71" mass="7770">MTAPRAQQSCAVRIDQSVDATGCVLVYSHHVRSLKLADDVTAWLKAHGSATESAWMDWTAFPTPPTLETLK</sequence>
<name>A0A8F9TTG1_9BACT</name>
<dbReference type="Proteomes" id="UP000825051">
    <property type="component" value="Chromosome"/>
</dbReference>
<accession>A0A8F9TTG1</accession>
<dbReference type="RefSeq" id="WP_220161840.1">
    <property type="nucleotide sequence ID" value="NZ_CP080507.1"/>
</dbReference>
<dbReference type="EMBL" id="CP080507">
    <property type="protein sequence ID" value="QYM78736.1"/>
    <property type="molecule type" value="Genomic_DNA"/>
</dbReference>
<evidence type="ECO:0000313" key="2">
    <source>
        <dbReference type="Proteomes" id="UP000825051"/>
    </source>
</evidence>
<dbReference type="KEGG" id="ole:K0B96_15750"/>